<dbReference type="PANTHER" id="PTHR17985">
    <property type="entry name" value="SER/THR-RICH PROTEIN T10 IN DGCR REGION"/>
    <property type="match status" value="1"/>
</dbReference>
<dbReference type="Pfam" id="PF05742">
    <property type="entry name" value="TANGO2"/>
    <property type="match status" value="1"/>
</dbReference>
<keyword evidence="2" id="KW-1185">Reference proteome</keyword>
<dbReference type="RefSeq" id="WP_163456384.1">
    <property type="nucleotide sequence ID" value="NZ_JAAGOH010000004.1"/>
</dbReference>
<reference evidence="1 2" key="1">
    <citation type="submission" date="2020-02" db="EMBL/GenBank/DDBJ databases">
        <title>Ideonella bacterium strain TBM-1.</title>
        <authorList>
            <person name="Chen W.-M."/>
        </authorList>
    </citation>
    <scope>NUCLEOTIDE SEQUENCE [LARGE SCALE GENOMIC DNA]</scope>
    <source>
        <strain evidence="1 2">TBM-1</strain>
    </source>
</reference>
<organism evidence="1 2">
    <name type="scientific">Ideonella livida</name>
    <dbReference type="NCBI Taxonomy" id="2707176"/>
    <lineage>
        <taxon>Bacteria</taxon>
        <taxon>Pseudomonadati</taxon>
        <taxon>Pseudomonadota</taxon>
        <taxon>Betaproteobacteria</taxon>
        <taxon>Burkholderiales</taxon>
        <taxon>Sphaerotilaceae</taxon>
        <taxon>Ideonella</taxon>
    </lineage>
</organism>
<dbReference type="EMBL" id="JAAGOH010000004">
    <property type="protein sequence ID" value="NDY90524.1"/>
    <property type="molecule type" value="Genomic_DNA"/>
</dbReference>
<proteinExistence type="predicted"/>
<dbReference type="AlphaFoldDB" id="A0A7C9TIK9"/>
<dbReference type="PANTHER" id="PTHR17985:SF8">
    <property type="entry name" value="TRANSPORT AND GOLGI ORGANIZATION PROTEIN 2 HOMOLOG"/>
    <property type="match status" value="1"/>
</dbReference>
<dbReference type="Proteomes" id="UP000484255">
    <property type="component" value="Unassembled WGS sequence"/>
</dbReference>
<accession>A0A7C9TIK9</accession>
<evidence type="ECO:0000313" key="1">
    <source>
        <dbReference type="EMBL" id="NDY90524.1"/>
    </source>
</evidence>
<name>A0A7C9TIK9_9BURK</name>
<sequence>MCLTAWALQPRPGLALVLAANRDEFHDRPSLPMDWREDPAGGQPVLSGLDLLAGGTWLGVDGCGRLGLLTNVRQGLPAAHDGPSRGDLVPAWLAHSGRMIDFWRDLRPQRYAGFNLLGLDVQAGRGFWGSNQPPAWQALAQSGESGLHGLSNAALDTPWPKTVALTQALRSAVSGHGEAAAAGSTAALRQALLAALARRERAADADLPDTGMGLERERQLSSIFIEDPGRARYGTRCSTVVIVWGAPGTWQAEVDEVRFDAQGQAAGQGRFSFALKPPP</sequence>
<comment type="caution">
    <text evidence="1">The sequence shown here is derived from an EMBL/GenBank/DDBJ whole genome shotgun (WGS) entry which is preliminary data.</text>
</comment>
<evidence type="ECO:0000313" key="2">
    <source>
        <dbReference type="Proteomes" id="UP000484255"/>
    </source>
</evidence>
<gene>
    <name evidence="1" type="ORF">G3A44_04840</name>
</gene>
<dbReference type="InterPro" id="IPR008551">
    <property type="entry name" value="TANGO2"/>
</dbReference>
<protein>
    <submittedName>
        <fullName evidence="1">NRDE family protein</fullName>
    </submittedName>
</protein>